<proteinExistence type="predicted"/>
<reference evidence="1" key="1">
    <citation type="submission" date="2014-11" db="EMBL/GenBank/DDBJ databases">
        <authorList>
            <person name="Amaro Gonzalez C."/>
        </authorList>
    </citation>
    <scope>NUCLEOTIDE SEQUENCE</scope>
</reference>
<accession>A0A0E9TVW9</accession>
<sequence length="44" mass="4721">MLLPLRSLPELCSVAELSHNTDKHACPSLPSSCTLLTGRTRASL</sequence>
<evidence type="ECO:0000313" key="1">
    <source>
        <dbReference type="EMBL" id="JAH57799.1"/>
    </source>
</evidence>
<reference evidence="1" key="2">
    <citation type="journal article" date="2015" name="Fish Shellfish Immunol.">
        <title>Early steps in the European eel (Anguilla anguilla)-Vibrio vulnificus interaction in the gills: Role of the RtxA13 toxin.</title>
        <authorList>
            <person name="Callol A."/>
            <person name="Pajuelo D."/>
            <person name="Ebbesson L."/>
            <person name="Teles M."/>
            <person name="MacKenzie S."/>
            <person name="Amaro C."/>
        </authorList>
    </citation>
    <scope>NUCLEOTIDE SEQUENCE</scope>
</reference>
<organism evidence="1">
    <name type="scientific">Anguilla anguilla</name>
    <name type="common">European freshwater eel</name>
    <name type="synonym">Muraena anguilla</name>
    <dbReference type="NCBI Taxonomy" id="7936"/>
    <lineage>
        <taxon>Eukaryota</taxon>
        <taxon>Metazoa</taxon>
        <taxon>Chordata</taxon>
        <taxon>Craniata</taxon>
        <taxon>Vertebrata</taxon>
        <taxon>Euteleostomi</taxon>
        <taxon>Actinopterygii</taxon>
        <taxon>Neopterygii</taxon>
        <taxon>Teleostei</taxon>
        <taxon>Anguilliformes</taxon>
        <taxon>Anguillidae</taxon>
        <taxon>Anguilla</taxon>
    </lineage>
</organism>
<protein>
    <submittedName>
        <fullName evidence="1">Uncharacterized protein</fullName>
    </submittedName>
</protein>
<dbReference type="EMBL" id="GBXM01050778">
    <property type="protein sequence ID" value="JAH57799.1"/>
    <property type="molecule type" value="Transcribed_RNA"/>
</dbReference>
<dbReference type="AlphaFoldDB" id="A0A0E9TVW9"/>
<name>A0A0E9TVW9_ANGAN</name>